<dbReference type="InterPro" id="IPR029028">
    <property type="entry name" value="Alpha/beta_knot_MTases"/>
</dbReference>
<dbReference type="Pfam" id="PF00588">
    <property type="entry name" value="SpoU_methylase"/>
    <property type="match status" value="1"/>
</dbReference>
<dbReference type="InterPro" id="IPR001537">
    <property type="entry name" value="SpoU_MeTrfase"/>
</dbReference>
<dbReference type="InterPro" id="IPR029064">
    <property type="entry name" value="Ribosomal_eL30-like_sf"/>
</dbReference>
<dbReference type="PANTHER" id="PTHR46429:SF1">
    <property type="entry name" value="23S RRNA (GUANOSINE-2'-O-)-METHYLTRANSFERASE RLMB"/>
    <property type="match status" value="1"/>
</dbReference>
<reference evidence="5" key="1">
    <citation type="submission" date="2023-11" db="EMBL/GenBank/DDBJ databases">
        <title>Completed genome sequence of Mycoplasma equirhinis type strain M432/72.</title>
        <authorList>
            <person name="Spergser J."/>
        </authorList>
    </citation>
    <scope>NUCLEOTIDE SEQUENCE [LARGE SCALE GENOMIC DNA]</scope>
    <source>
        <strain evidence="5">M432/72</strain>
    </source>
</reference>
<gene>
    <name evidence="5" type="primary">rlmB</name>
    <name evidence="5" type="ORF">R9B83_00615</name>
</gene>
<dbReference type="Pfam" id="PF08032">
    <property type="entry name" value="SpoU_sub_bind"/>
    <property type="match status" value="1"/>
</dbReference>
<dbReference type="Gene3D" id="3.30.1330.30">
    <property type="match status" value="1"/>
</dbReference>
<dbReference type="EMBL" id="CP137845">
    <property type="protein sequence ID" value="WPB54067.1"/>
    <property type="molecule type" value="Genomic_DNA"/>
</dbReference>
<dbReference type="NCBIfam" id="TIGR00186">
    <property type="entry name" value="rRNA_methyl_3"/>
    <property type="match status" value="1"/>
</dbReference>
<comment type="similarity">
    <text evidence="1">Belongs to the class IV-like SAM-binding methyltransferase superfamily. RNA methyltransferase TrmH family.</text>
</comment>
<name>A0ABZ0PAK2_9BACT</name>
<organism evidence="5 6">
    <name type="scientific">Metamycoplasma equirhinis</name>
    <dbReference type="NCBI Taxonomy" id="92402"/>
    <lineage>
        <taxon>Bacteria</taxon>
        <taxon>Bacillati</taxon>
        <taxon>Mycoplasmatota</taxon>
        <taxon>Mycoplasmoidales</taxon>
        <taxon>Metamycoplasmataceae</taxon>
        <taxon>Metamycoplasma</taxon>
    </lineage>
</organism>
<sequence>MKTYIFGKNSVMEALNNNFPITKLYLQKGLINKNIKFKNIQFLETGEMNKLVKGNHQGYIAEISNFNYNDIGSVFKDKPETILMLDHIQDPQNFGAIIRSANVFGIKHIIIPKNRACDITPTVLKTSSGGFQNIKFIKVASLFEAIKQLKKNGFWIYASAINENASCLSKIKFASPTCLIVGNEGTGISNTLIKHADETIYIEQSENSVQSLNVSVATGILLYEILKNK</sequence>
<dbReference type="PANTHER" id="PTHR46429">
    <property type="entry name" value="23S RRNA (GUANOSINE-2'-O-)-METHYLTRANSFERASE RLMB"/>
    <property type="match status" value="1"/>
</dbReference>
<keyword evidence="3" id="KW-0808">Transferase</keyword>
<dbReference type="InterPro" id="IPR004441">
    <property type="entry name" value="rRNA_MeTrfase_TrmH"/>
</dbReference>
<dbReference type="SUPFAM" id="SSF55315">
    <property type="entry name" value="L30e-like"/>
    <property type="match status" value="1"/>
</dbReference>
<evidence type="ECO:0000256" key="2">
    <source>
        <dbReference type="ARBA" id="ARBA00022603"/>
    </source>
</evidence>
<dbReference type="RefSeq" id="WP_140031533.1">
    <property type="nucleotide sequence ID" value="NZ_CP137845.1"/>
</dbReference>
<dbReference type="Gene3D" id="3.40.1280.10">
    <property type="match status" value="1"/>
</dbReference>
<protein>
    <submittedName>
        <fullName evidence="5">23S rRNA (Guanosine(2251)-2'-O)-methyltransferase RlmB</fullName>
    </submittedName>
</protein>
<dbReference type="InterPro" id="IPR013123">
    <property type="entry name" value="SpoU_subst-bd"/>
</dbReference>
<accession>A0ABZ0PAK2</accession>
<evidence type="ECO:0000256" key="3">
    <source>
        <dbReference type="ARBA" id="ARBA00022679"/>
    </source>
</evidence>
<dbReference type="InterPro" id="IPR029026">
    <property type="entry name" value="tRNA_m1G_MTases_N"/>
</dbReference>
<evidence type="ECO:0000313" key="5">
    <source>
        <dbReference type="EMBL" id="WPB54067.1"/>
    </source>
</evidence>
<evidence type="ECO:0000313" key="6">
    <source>
        <dbReference type="Proteomes" id="UP001303601"/>
    </source>
</evidence>
<dbReference type="SUPFAM" id="SSF75217">
    <property type="entry name" value="alpha/beta knot"/>
    <property type="match status" value="1"/>
</dbReference>
<keyword evidence="6" id="KW-1185">Reference proteome</keyword>
<evidence type="ECO:0000259" key="4">
    <source>
        <dbReference type="SMART" id="SM00967"/>
    </source>
</evidence>
<proteinExistence type="inferred from homology"/>
<dbReference type="SMART" id="SM00967">
    <property type="entry name" value="SpoU_sub_bind"/>
    <property type="match status" value="1"/>
</dbReference>
<dbReference type="GeneID" id="94493368"/>
<dbReference type="Proteomes" id="UP001303601">
    <property type="component" value="Chromosome"/>
</dbReference>
<feature type="domain" description="RNA 2-O ribose methyltransferase substrate binding" evidence="4">
    <location>
        <begin position="4"/>
        <end position="69"/>
    </location>
</feature>
<dbReference type="CDD" id="cd18103">
    <property type="entry name" value="SpoU-like_RlmB"/>
    <property type="match status" value="1"/>
</dbReference>
<keyword evidence="2" id="KW-0489">Methyltransferase</keyword>
<evidence type="ECO:0000256" key="1">
    <source>
        <dbReference type="ARBA" id="ARBA00007228"/>
    </source>
</evidence>